<dbReference type="PANTHER" id="PTHR37293:SF5">
    <property type="entry name" value="DNA REPLICATION PROTEIN"/>
    <property type="match status" value="1"/>
</dbReference>
<protein>
    <submittedName>
        <fullName evidence="4">DnaD domain-containing protein</fullName>
    </submittedName>
</protein>
<feature type="compositionally biased region" description="Polar residues" evidence="2">
    <location>
        <begin position="127"/>
        <end position="137"/>
    </location>
</feature>
<dbReference type="NCBIfam" id="TIGR01446">
    <property type="entry name" value="DnaD_dom"/>
    <property type="match status" value="1"/>
</dbReference>
<accession>A0ABW3ZY21</accession>
<evidence type="ECO:0000259" key="3">
    <source>
        <dbReference type="Pfam" id="PF07261"/>
    </source>
</evidence>
<dbReference type="SUPFAM" id="SSF158499">
    <property type="entry name" value="DnaD domain-like"/>
    <property type="match status" value="1"/>
</dbReference>
<reference evidence="5" key="1">
    <citation type="journal article" date="2019" name="Int. J. Syst. Evol. Microbiol.">
        <title>The Global Catalogue of Microorganisms (GCM) 10K type strain sequencing project: providing services to taxonomists for standard genome sequencing and annotation.</title>
        <authorList>
            <consortium name="The Broad Institute Genomics Platform"/>
            <consortium name="The Broad Institute Genome Sequencing Center for Infectious Disease"/>
            <person name="Wu L."/>
            <person name="Ma J."/>
        </authorList>
    </citation>
    <scope>NUCLEOTIDE SEQUENCE [LARGE SCALE GENOMIC DNA]</scope>
    <source>
        <strain evidence="5">CCUG 54822</strain>
    </source>
</reference>
<gene>
    <name evidence="4" type="ORF">ACFQ4A_17115</name>
</gene>
<dbReference type="Pfam" id="PF07261">
    <property type="entry name" value="DnaB_2"/>
    <property type="match status" value="1"/>
</dbReference>
<dbReference type="EMBL" id="JBHTNH010000055">
    <property type="protein sequence ID" value="MFD1363331.1"/>
    <property type="molecule type" value="Genomic_DNA"/>
</dbReference>
<proteinExistence type="inferred from homology"/>
<evidence type="ECO:0000313" key="5">
    <source>
        <dbReference type="Proteomes" id="UP001597178"/>
    </source>
</evidence>
<dbReference type="InterPro" id="IPR034829">
    <property type="entry name" value="DnaD-like_sf"/>
</dbReference>
<dbReference type="InterPro" id="IPR006343">
    <property type="entry name" value="DnaB/C_C"/>
</dbReference>
<name>A0ABW3ZY21_9BACI</name>
<evidence type="ECO:0000256" key="1">
    <source>
        <dbReference type="ARBA" id="ARBA00093462"/>
    </source>
</evidence>
<comment type="caution">
    <text evidence="4">The sequence shown here is derived from an EMBL/GenBank/DDBJ whole genome shotgun (WGS) entry which is preliminary data.</text>
</comment>
<dbReference type="Proteomes" id="UP001597178">
    <property type="component" value="Unassembled WGS sequence"/>
</dbReference>
<sequence>MNYLKELNAFYQQIIFNPLSGSAVALWNTLMHFNNLSGWQETFSVPASVIELKSGIKGTSFKRARIELQEKGYITVTSRDGNQSAVYQMISQVKPMYQVNSTPQTIEIQQPDHSETHLHVQTMLSQPEQQSNITKQEAATPYTYTDTTQQPLGEPTEQQIAGQLMDHLQENNTIHRTNHAPDNNPGRSMDQSAAGNVNHKADHSTAPLIKQNKDKNENKAKHNPTTTTTSDAIRFFQENFGVASSYVADDITNRVNDLGDPLVLDAMKRALEQNKATWRYVKGILKAWARKGITTVEQAAADETAFRNRQNSKSTQSAATTDDVVPEWFNERKRKQALDKKRKQHEGPKVMSDAEEEEFEKLLAEYNIKKSAAQ</sequence>
<feature type="compositionally biased region" description="Basic residues" evidence="2">
    <location>
        <begin position="332"/>
        <end position="344"/>
    </location>
</feature>
<feature type="compositionally biased region" description="Polar residues" evidence="2">
    <location>
        <begin position="185"/>
        <end position="195"/>
    </location>
</feature>
<dbReference type="RefSeq" id="WP_382402584.1">
    <property type="nucleotide sequence ID" value="NZ_JBHTNH010000055.1"/>
</dbReference>
<feature type="compositionally biased region" description="Low complexity" evidence="2">
    <location>
        <begin position="138"/>
        <end position="151"/>
    </location>
</feature>
<feature type="region of interest" description="Disordered" evidence="2">
    <location>
        <begin position="307"/>
        <end position="355"/>
    </location>
</feature>
<evidence type="ECO:0000313" key="4">
    <source>
        <dbReference type="EMBL" id="MFD1363331.1"/>
    </source>
</evidence>
<comment type="similarity">
    <text evidence="1">Belongs to the DnaB/DnaD family.</text>
</comment>
<feature type="domain" description="DnaB/C C-terminal" evidence="3">
    <location>
        <begin position="233"/>
        <end position="301"/>
    </location>
</feature>
<dbReference type="InterPro" id="IPR053162">
    <property type="entry name" value="DnaD"/>
</dbReference>
<organism evidence="4 5">
    <name type="scientific">Lentibacillus salinarum</name>
    <dbReference type="NCBI Taxonomy" id="446820"/>
    <lineage>
        <taxon>Bacteria</taxon>
        <taxon>Bacillati</taxon>
        <taxon>Bacillota</taxon>
        <taxon>Bacilli</taxon>
        <taxon>Bacillales</taxon>
        <taxon>Bacillaceae</taxon>
        <taxon>Lentibacillus</taxon>
    </lineage>
</organism>
<feature type="compositionally biased region" description="Polar residues" evidence="2">
    <location>
        <begin position="307"/>
        <end position="320"/>
    </location>
</feature>
<evidence type="ECO:0000256" key="2">
    <source>
        <dbReference type="SAM" id="MobiDB-lite"/>
    </source>
</evidence>
<feature type="region of interest" description="Disordered" evidence="2">
    <location>
        <begin position="127"/>
        <end position="152"/>
    </location>
</feature>
<feature type="compositionally biased region" description="Basic and acidic residues" evidence="2">
    <location>
        <begin position="211"/>
        <end position="220"/>
    </location>
</feature>
<dbReference type="PANTHER" id="PTHR37293">
    <property type="entry name" value="PHAGE REPLICATION PROTEIN-RELATED"/>
    <property type="match status" value="1"/>
</dbReference>
<dbReference type="Gene3D" id="1.10.10.630">
    <property type="entry name" value="DnaD domain-like"/>
    <property type="match status" value="1"/>
</dbReference>
<feature type="region of interest" description="Disordered" evidence="2">
    <location>
        <begin position="175"/>
        <end position="227"/>
    </location>
</feature>
<keyword evidence="5" id="KW-1185">Reference proteome</keyword>